<dbReference type="PROSITE" id="PS50808">
    <property type="entry name" value="ZF_BED"/>
    <property type="match status" value="1"/>
</dbReference>
<feature type="domain" description="BED-type" evidence="6">
    <location>
        <begin position="389"/>
        <end position="441"/>
    </location>
</feature>
<dbReference type="AlphaFoldDB" id="A0A445J1U1"/>
<dbReference type="InterPro" id="IPR003656">
    <property type="entry name" value="Znf_BED"/>
</dbReference>
<evidence type="ECO:0000256" key="4">
    <source>
        <dbReference type="PROSITE-ProRule" id="PRU00027"/>
    </source>
</evidence>
<dbReference type="PANTHER" id="PTHR46148:SF52">
    <property type="entry name" value="OS04G0603800 PROTEIN"/>
    <property type="match status" value="1"/>
</dbReference>
<keyword evidence="1" id="KW-0479">Metal-binding</keyword>
<dbReference type="Pfam" id="PF24626">
    <property type="entry name" value="SH3_Tf2-1"/>
    <property type="match status" value="1"/>
</dbReference>
<evidence type="ECO:0000256" key="3">
    <source>
        <dbReference type="ARBA" id="ARBA00022833"/>
    </source>
</evidence>
<evidence type="ECO:0000313" key="8">
    <source>
        <dbReference type="Proteomes" id="UP000289340"/>
    </source>
</evidence>
<dbReference type="Proteomes" id="UP000289340">
    <property type="component" value="Chromosome 9"/>
</dbReference>
<feature type="coiled-coil region" evidence="5">
    <location>
        <begin position="677"/>
        <end position="753"/>
    </location>
</feature>
<comment type="caution">
    <text evidence="7">The sequence shown here is derived from an EMBL/GenBank/DDBJ whole genome shotgun (WGS) entry which is preliminary data.</text>
</comment>
<dbReference type="GO" id="GO:0008270">
    <property type="term" value="F:zinc ion binding"/>
    <property type="evidence" value="ECO:0007669"/>
    <property type="project" value="UniProtKB-KW"/>
</dbReference>
<reference evidence="7 8" key="1">
    <citation type="submission" date="2018-09" db="EMBL/GenBank/DDBJ databases">
        <title>A high-quality reference genome of wild soybean provides a powerful tool to mine soybean genomes.</title>
        <authorList>
            <person name="Xie M."/>
            <person name="Chung C.Y.L."/>
            <person name="Li M.-W."/>
            <person name="Wong F.-L."/>
            <person name="Chan T.-F."/>
            <person name="Lam H.-M."/>
        </authorList>
    </citation>
    <scope>NUCLEOTIDE SEQUENCE [LARGE SCALE GENOMIC DNA]</scope>
    <source>
        <strain evidence="8">cv. W05</strain>
        <tissue evidence="7">Hypocotyl of etiolated seedlings</tissue>
    </source>
</reference>
<proteinExistence type="predicted"/>
<dbReference type="SMART" id="SM00614">
    <property type="entry name" value="ZnF_BED"/>
    <property type="match status" value="1"/>
</dbReference>
<dbReference type="EMBL" id="QZWG01000009">
    <property type="protein sequence ID" value="RZB92307.1"/>
    <property type="molecule type" value="Genomic_DNA"/>
</dbReference>
<dbReference type="SUPFAM" id="SSF57667">
    <property type="entry name" value="beta-beta-alpha zinc fingers"/>
    <property type="match status" value="1"/>
</dbReference>
<evidence type="ECO:0000259" key="6">
    <source>
        <dbReference type="PROSITE" id="PS50808"/>
    </source>
</evidence>
<keyword evidence="8" id="KW-1185">Reference proteome</keyword>
<dbReference type="InterPro" id="IPR056924">
    <property type="entry name" value="SH3_Tf2-1"/>
</dbReference>
<gene>
    <name evidence="7" type="ORF">D0Y65_024354</name>
</gene>
<evidence type="ECO:0000256" key="1">
    <source>
        <dbReference type="ARBA" id="ARBA00022723"/>
    </source>
</evidence>
<protein>
    <submittedName>
        <fullName evidence="7">Transposon Tf2-6 polyprotein</fullName>
    </submittedName>
</protein>
<name>A0A445J1U1_GLYSO</name>
<dbReference type="SUPFAM" id="SSF54160">
    <property type="entry name" value="Chromo domain-like"/>
    <property type="match status" value="1"/>
</dbReference>
<evidence type="ECO:0000313" key="7">
    <source>
        <dbReference type="EMBL" id="RZB92307.1"/>
    </source>
</evidence>
<evidence type="ECO:0000256" key="5">
    <source>
        <dbReference type="SAM" id="Coils"/>
    </source>
</evidence>
<dbReference type="Pfam" id="PF02892">
    <property type="entry name" value="zf-BED"/>
    <property type="match status" value="1"/>
</dbReference>
<dbReference type="PANTHER" id="PTHR46148">
    <property type="entry name" value="CHROMO DOMAIN-CONTAINING PROTEIN"/>
    <property type="match status" value="1"/>
</dbReference>
<accession>A0A445J1U1</accession>
<dbReference type="InterPro" id="IPR036397">
    <property type="entry name" value="RNaseH_sf"/>
</dbReference>
<dbReference type="Gene3D" id="3.30.420.10">
    <property type="entry name" value="Ribonuclease H-like superfamily/Ribonuclease H"/>
    <property type="match status" value="1"/>
</dbReference>
<organism evidence="7 8">
    <name type="scientific">Glycine soja</name>
    <name type="common">Wild soybean</name>
    <dbReference type="NCBI Taxonomy" id="3848"/>
    <lineage>
        <taxon>Eukaryota</taxon>
        <taxon>Viridiplantae</taxon>
        <taxon>Streptophyta</taxon>
        <taxon>Embryophyta</taxon>
        <taxon>Tracheophyta</taxon>
        <taxon>Spermatophyta</taxon>
        <taxon>Magnoliopsida</taxon>
        <taxon>eudicotyledons</taxon>
        <taxon>Gunneridae</taxon>
        <taxon>Pentapetalae</taxon>
        <taxon>rosids</taxon>
        <taxon>fabids</taxon>
        <taxon>Fabales</taxon>
        <taxon>Fabaceae</taxon>
        <taxon>Papilionoideae</taxon>
        <taxon>50 kb inversion clade</taxon>
        <taxon>NPAAA clade</taxon>
        <taxon>indigoferoid/millettioid clade</taxon>
        <taxon>Phaseoleae</taxon>
        <taxon>Glycine</taxon>
        <taxon>Glycine subgen. Soja</taxon>
    </lineage>
</organism>
<keyword evidence="5" id="KW-0175">Coiled coil</keyword>
<dbReference type="GO" id="GO:0003677">
    <property type="term" value="F:DNA binding"/>
    <property type="evidence" value="ECO:0007669"/>
    <property type="project" value="InterPro"/>
</dbReference>
<dbReference type="InterPro" id="IPR016197">
    <property type="entry name" value="Chromo-like_dom_sf"/>
</dbReference>
<keyword evidence="2 4" id="KW-0863">Zinc-finger</keyword>
<dbReference type="InterPro" id="IPR036236">
    <property type="entry name" value="Znf_C2H2_sf"/>
</dbReference>
<sequence>MSDRIARPGLKPEPYIPEFLFPVHCLRLKQFQFLPLSAATFSELPLTRRQTSSARFVDLSGMERNWVYVEEIQKGNLEAALIRLTNQQLSLNRVIEQYLRAFVHRRPGSWGKFLPWAEWSHNTSWNTTTGTTPYEITFGRKPFNFSEYIAGPSCIDAVDDMLTACEDTFRAIRKKLPKAQASMKLHADSKRRDVSYEPNDWVLLKLRPLRQTSAKGSQAISGKLAKRFYGPFKIIERIGRVAYRLKLPDETKIHPVFHCSMLNPFRGTPEDEKIATLPAHFTDDQPIIAPAAILDYRQTSATLDSWDVLVQWHGLSPDETSWEDWDQLRQDYHLEDKVILQGPRGDKEAEHTTNTGVQAVTKEKMTNENTTGIEIDYEYEDCSNSKRPKMTSKVWEEMQRIQTTEGSKVLCRHCGKLLQDNCGTSHLKRHLIICPKRPKPLDIITQDSMPTVCFRGPSSVKDSGLNTVLMVRPLKVEPESQIPCFSQTPNIRVPTAIASIENSPSPVQELHPKTSSALLLPSIESPKNQGELTLDDVEMKAFYASLDAQTSDMSPSQDTAVITELSNSTPCEETKKALTTLKDLLCKDFSDLLHTGQSGSIKSAIEYLSKLSADDGVSAEMRLLILEVSREFTRWSCDYNDASRKIESASTNISKADKLEGNLEANKNEFKEVMSLENELSNQLSCLEKRKKELEEQINAIKANISVFQSAKVTSTKRKREVFEEAKILKVQRDELREQVPHLRNELEVAKKNQAHIRAEWSKLGEKFNKSLNEMNCEHLHGKSIEDCPQENSI</sequence>
<evidence type="ECO:0000256" key="2">
    <source>
        <dbReference type="ARBA" id="ARBA00022771"/>
    </source>
</evidence>
<keyword evidence="3" id="KW-0862">Zinc</keyword>